<dbReference type="InterPro" id="IPR028082">
    <property type="entry name" value="Peripla_BP_I"/>
</dbReference>
<dbReference type="InterPro" id="IPR010982">
    <property type="entry name" value="Lambda_DNA-bd_dom_sf"/>
</dbReference>
<dbReference type="RefSeq" id="WP_047372750.1">
    <property type="nucleotide sequence ID" value="NZ_CABMNU010000005.1"/>
</dbReference>
<dbReference type="PROSITE" id="PS00356">
    <property type="entry name" value="HTH_LACI_1"/>
    <property type="match status" value="1"/>
</dbReference>
<dbReference type="Gene3D" id="3.40.50.2300">
    <property type="match status" value="2"/>
</dbReference>
<dbReference type="PROSITE" id="PS50932">
    <property type="entry name" value="HTH_LACI_2"/>
    <property type="match status" value="1"/>
</dbReference>
<gene>
    <name evidence="6" type="ORF">B2M27_17065</name>
    <name evidence="5" type="ORF">I8531_003997</name>
</gene>
<evidence type="ECO:0000256" key="3">
    <source>
        <dbReference type="ARBA" id="ARBA00023163"/>
    </source>
</evidence>
<dbReference type="OrthoDB" id="5681588at2"/>
<dbReference type="SUPFAM" id="SSF47413">
    <property type="entry name" value="lambda repressor-like DNA-binding domains"/>
    <property type="match status" value="1"/>
</dbReference>
<reference evidence="5" key="3">
    <citation type="submission" date="2020-10" db="EMBL/GenBank/DDBJ databases">
        <authorList>
            <consortium name="NCBI Pathogen Detection Project"/>
        </authorList>
    </citation>
    <scope>NUCLEOTIDE SEQUENCE</scope>
    <source>
        <strain evidence="5">CAVp300</strain>
    </source>
</reference>
<dbReference type="Pfam" id="PF00532">
    <property type="entry name" value="Peripla_BP_1"/>
    <property type="match status" value="1"/>
</dbReference>
<comment type="caution">
    <text evidence="5">The sequence shown here is derived from an EMBL/GenBank/DDBJ whole genome shotgun (WGS) entry which is preliminary data.</text>
</comment>
<feature type="domain" description="HTH lacI-type" evidence="4">
    <location>
        <begin position="6"/>
        <end position="60"/>
    </location>
</feature>
<dbReference type="CDD" id="cd01392">
    <property type="entry name" value="HTH_LacI"/>
    <property type="match status" value="1"/>
</dbReference>
<dbReference type="Gene3D" id="1.10.260.40">
    <property type="entry name" value="lambda repressor-like DNA-binding domains"/>
    <property type="match status" value="1"/>
</dbReference>
<name>A0A9P3TA94_KLUIN</name>
<dbReference type="InterPro" id="IPR001761">
    <property type="entry name" value="Peripla_BP/Lac1_sug-bd_dom"/>
</dbReference>
<evidence type="ECO:0000313" key="5">
    <source>
        <dbReference type="EMBL" id="HAT3583649.1"/>
    </source>
</evidence>
<dbReference type="SMART" id="SM00354">
    <property type="entry name" value="HTH_LACI"/>
    <property type="match status" value="1"/>
</dbReference>
<evidence type="ECO:0000313" key="8">
    <source>
        <dbReference type="Proteomes" id="UP000867740"/>
    </source>
</evidence>
<dbReference type="CDD" id="cd01575">
    <property type="entry name" value="PBP1_GntR"/>
    <property type="match status" value="1"/>
</dbReference>
<keyword evidence="2 5" id="KW-0238">DNA-binding</keyword>
<dbReference type="PANTHER" id="PTHR30146:SF37">
    <property type="entry name" value="HTH-TYPE TRANSCRIPTIONAL REGULATOR IDNR"/>
    <property type="match status" value="1"/>
</dbReference>
<keyword evidence="1" id="KW-0805">Transcription regulation</keyword>
<evidence type="ECO:0000259" key="4">
    <source>
        <dbReference type="PROSITE" id="PS50932"/>
    </source>
</evidence>
<dbReference type="GO" id="GO:0000976">
    <property type="term" value="F:transcription cis-regulatory region binding"/>
    <property type="evidence" value="ECO:0007669"/>
    <property type="project" value="TreeGrafter"/>
</dbReference>
<protein>
    <submittedName>
        <fullName evidence="5 6">Transcriptional regulator</fullName>
    </submittedName>
</protein>
<reference evidence="6 7" key="1">
    <citation type="submission" date="2017-02" db="EMBL/GenBank/DDBJ databases">
        <title>Draft genome sequence of a Kluyvera intermedia isolate from a patient with a pancreatic abscess.</title>
        <authorList>
            <person name="Thele R."/>
        </authorList>
    </citation>
    <scope>NUCLEOTIDE SEQUENCE [LARGE SCALE GENOMIC DNA]</scope>
    <source>
        <strain evidence="6 7">FOSA7093</strain>
    </source>
</reference>
<accession>A0A9P3TA94</accession>
<dbReference type="GO" id="GO:0003700">
    <property type="term" value="F:DNA-binding transcription factor activity"/>
    <property type="evidence" value="ECO:0007669"/>
    <property type="project" value="TreeGrafter"/>
</dbReference>
<evidence type="ECO:0000313" key="7">
    <source>
        <dbReference type="Proteomes" id="UP000192521"/>
    </source>
</evidence>
<organism evidence="5 8">
    <name type="scientific">Kluyvera intermedia</name>
    <name type="common">Enterobacter intermedius</name>
    <dbReference type="NCBI Taxonomy" id="61648"/>
    <lineage>
        <taxon>Bacteria</taxon>
        <taxon>Pseudomonadati</taxon>
        <taxon>Pseudomonadota</taxon>
        <taxon>Gammaproteobacteria</taxon>
        <taxon>Enterobacterales</taxon>
        <taxon>Enterobacteriaceae</taxon>
        <taxon>Kluyvera</taxon>
    </lineage>
</organism>
<dbReference type="Pfam" id="PF00356">
    <property type="entry name" value="LacI"/>
    <property type="match status" value="1"/>
</dbReference>
<dbReference type="EMBL" id="MWPR01000027">
    <property type="protein sequence ID" value="ORJ49179.1"/>
    <property type="molecule type" value="Genomic_DNA"/>
</dbReference>
<reference evidence="5" key="2">
    <citation type="journal article" date="2018" name="Genome Biol.">
        <title>SKESA: strategic k-mer extension for scrupulous assemblies.</title>
        <authorList>
            <person name="Souvorov A."/>
            <person name="Agarwala R."/>
            <person name="Lipman D.J."/>
        </authorList>
    </citation>
    <scope>NUCLEOTIDE SEQUENCE</scope>
    <source>
        <strain evidence="5">CAVp300</strain>
    </source>
</reference>
<dbReference type="Proteomes" id="UP000192521">
    <property type="component" value="Unassembled WGS sequence"/>
</dbReference>
<keyword evidence="7" id="KW-1185">Reference proteome</keyword>
<dbReference type="SUPFAM" id="SSF53822">
    <property type="entry name" value="Periplasmic binding protein-like I"/>
    <property type="match status" value="1"/>
</dbReference>
<dbReference type="EMBL" id="DACSUM010000039">
    <property type="protein sequence ID" value="HAT3583649.1"/>
    <property type="molecule type" value="Genomic_DNA"/>
</dbReference>
<dbReference type="InterPro" id="IPR000843">
    <property type="entry name" value="HTH_LacI"/>
</dbReference>
<keyword evidence="3" id="KW-0804">Transcription</keyword>
<dbReference type="Proteomes" id="UP000867740">
    <property type="component" value="Unassembled WGS sequence"/>
</dbReference>
<evidence type="ECO:0000256" key="2">
    <source>
        <dbReference type="ARBA" id="ARBA00023125"/>
    </source>
</evidence>
<dbReference type="AlphaFoldDB" id="A0A9P3TA94"/>
<dbReference type="PANTHER" id="PTHR30146">
    <property type="entry name" value="LACI-RELATED TRANSCRIPTIONAL REPRESSOR"/>
    <property type="match status" value="1"/>
</dbReference>
<evidence type="ECO:0000256" key="1">
    <source>
        <dbReference type="ARBA" id="ARBA00023015"/>
    </source>
</evidence>
<sequence>MRNHRISLQDIATLAGVTKMTVSRYIRSPKTVAKATGERIAMIMEEINYVPNRAPGMLLNAQSYTLGVLIPSFQNQLFADILAGIESITSDHNYQTLIANYNYNKESEEESVINLLSYNIDGIILSEKHHTVRTVKFLRSAKIPIVELMDVQGAKMDMEVGFDNRQAAFDMVSTMLAKRQRRKIIYLGSKDDMRDEQRFCGYCDAMNQHQLEAYRINPRASSSIYLGSQLMAEAFKSHPDLDGVFCTNDDIAMGALFYCREHDLAVPERISIAGFHGLEMGKQMIPSLASVITPRFDIGRMAAQMLLNKLKNDALNHNTVDLGYQIYQGKTL</sequence>
<evidence type="ECO:0000313" key="6">
    <source>
        <dbReference type="EMBL" id="ORJ49179.1"/>
    </source>
</evidence>
<proteinExistence type="predicted"/>